<accession>A0AAD5UMU5</accession>
<dbReference type="Gene3D" id="2.30.30.770">
    <property type="match status" value="1"/>
</dbReference>
<reference evidence="4" key="1">
    <citation type="submission" date="2020-05" db="EMBL/GenBank/DDBJ databases">
        <title>Phylogenomic resolution of chytrid fungi.</title>
        <authorList>
            <person name="Stajich J.E."/>
            <person name="Amses K."/>
            <person name="Simmons R."/>
            <person name="Seto K."/>
            <person name="Myers J."/>
            <person name="Bonds A."/>
            <person name="Quandt C.A."/>
            <person name="Barry K."/>
            <person name="Liu P."/>
            <person name="Grigoriev I."/>
            <person name="Longcore J.E."/>
            <person name="James T.Y."/>
        </authorList>
    </citation>
    <scope>NUCLEOTIDE SEQUENCE</scope>
    <source>
        <strain evidence="4">PLAUS21</strain>
    </source>
</reference>
<keyword evidence="3" id="KW-0687">Ribonucleoprotein</keyword>
<protein>
    <submittedName>
        <fullName evidence="4">60S ribosomal protein L27</fullName>
    </submittedName>
</protein>
<dbReference type="GO" id="GO:0005840">
    <property type="term" value="C:ribosome"/>
    <property type="evidence" value="ECO:0007669"/>
    <property type="project" value="UniProtKB-KW"/>
</dbReference>
<evidence type="ECO:0000256" key="3">
    <source>
        <dbReference type="ARBA" id="ARBA00023274"/>
    </source>
</evidence>
<keyword evidence="5" id="KW-1185">Reference proteome</keyword>
<evidence type="ECO:0000256" key="1">
    <source>
        <dbReference type="ARBA" id="ARBA00009124"/>
    </source>
</evidence>
<dbReference type="InterPro" id="IPR041991">
    <property type="entry name" value="Ribosomal_eL27_KOW"/>
</dbReference>
<dbReference type="AlphaFoldDB" id="A0AAD5UMU5"/>
<dbReference type="InterPro" id="IPR008991">
    <property type="entry name" value="Translation_prot_SH3-like_sf"/>
</dbReference>
<proteinExistence type="inferred from homology"/>
<dbReference type="Pfam" id="PF01777">
    <property type="entry name" value="Ribosomal_L27e"/>
    <property type="match status" value="1"/>
</dbReference>
<evidence type="ECO:0000256" key="2">
    <source>
        <dbReference type="ARBA" id="ARBA00022980"/>
    </source>
</evidence>
<dbReference type="PANTHER" id="PTHR10497">
    <property type="entry name" value="60S RIBOSOMAL PROTEIN L27"/>
    <property type="match status" value="1"/>
</dbReference>
<keyword evidence="2 4" id="KW-0689">Ribosomal protein</keyword>
<comment type="similarity">
    <text evidence="1">Belongs to the eukaryotic ribosomal protein eL27 family.</text>
</comment>
<organism evidence="4 5">
    <name type="scientific">Boothiomyces macroporosus</name>
    <dbReference type="NCBI Taxonomy" id="261099"/>
    <lineage>
        <taxon>Eukaryota</taxon>
        <taxon>Fungi</taxon>
        <taxon>Fungi incertae sedis</taxon>
        <taxon>Chytridiomycota</taxon>
        <taxon>Chytridiomycota incertae sedis</taxon>
        <taxon>Chytridiomycetes</taxon>
        <taxon>Rhizophydiales</taxon>
        <taxon>Terramycetaceae</taxon>
        <taxon>Boothiomyces</taxon>
    </lineage>
</organism>
<gene>
    <name evidence="4" type="primary">RPL27</name>
    <name evidence="4" type="ORF">HK103_007322</name>
</gene>
<dbReference type="GO" id="GO:1990904">
    <property type="term" value="C:ribonucleoprotein complex"/>
    <property type="evidence" value="ECO:0007669"/>
    <property type="project" value="UniProtKB-KW"/>
</dbReference>
<evidence type="ECO:0000313" key="5">
    <source>
        <dbReference type="Proteomes" id="UP001210925"/>
    </source>
</evidence>
<dbReference type="InterPro" id="IPR001141">
    <property type="entry name" value="Ribosomal_eL27"/>
</dbReference>
<dbReference type="SUPFAM" id="SSF50104">
    <property type="entry name" value="Translation proteins SH3-like domain"/>
    <property type="match status" value="1"/>
</dbReference>
<dbReference type="GO" id="GO:0003735">
    <property type="term" value="F:structural constituent of ribosome"/>
    <property type="evidence" value="ECO:0007669"/>
    <property type="project" value="InterPro"/>
</dbReference>
<dbReference type="EMBL" id="JADGKB010000009">
    <property type="protein sequence ID" value="KAJ3260759.1"/>
    <property type="molecule type" value="Genomic_DNA"/>
</dbReference>
<sequence>MVKFLQNGKVVLLLQGRQAGKKAVIVKSYEEGTKERRYPHAIVAGIERYPLKITKSMGKKKVAKRSKVKPFIKVVNFNHVMPTRYSIDVDVKQAVSADSFKEPTQRIAARKAIRKLFEERYNSGKNKWFFQKLRKILTNIQASKFIFKLDFLIM</sequence>
<comment type="caution">
    <text evidence="4">The sequence shown here is derived from an EMBL/GenBank/DDBJ whole genome shotgun (WGS) entry which is preliminary data.</text>
</comment>
<dbReference type="Proteomes" id="UP001210925">
    <property type="component" value="Unassembled WGS sequence"/>
</dbReference>
<dbReference type="InterPro" id="IPR038655">
    <property type="entry name" value="Ribosomal_eL27_sf"/>
</dbReference>
<dbReference type="CDD" id="cd06090">
    <property type="entry name" value="KOW_RPL27"/>
    <property type="match status" value="1"/>
</dbReference>
<dbReference type="GO" id="GO:0006412">
    <property type="term" value="P:translation"/>
    <property type="evidence" value="ECO:0007669"/>
    <property type="project" value="InterPro"/>
</dbReference>
<name>A0AAD5UMU5_9FUNG</name>
<evidence type="ECO:0000313" key="4">
    <source>
        <dbReference type="EMBL" id="KAJ3260759.1"/>
    </source>
</evidence>
<dbReference type="FunFam" id="2.30.30.770:FF:000001">
    <property type="entry name" value="60S ribosomal protein L27"/>
    <property type="match status" value="1"/>
</dbReference>